<dbReference type="Gene3D" id="1.20.930.20">
    <property type="entry name" value="Adaptor protein Cbl, N-terminal domain"/>
    <property type="match status" value="1"/>
</dbReference>
<evidence type="ECO:0000256" key="1">
    <source>
        <dbReference type="ARBA" id="ARBA00005462"/>
    </source>
</evidence>
<dbReference type="InterPro" id="IPR045156">
    <property type="entry name" value="Vac8"/>
</dbReference>
<accession>A0ABD3HRR6</accession>
<dbReference type="Gene3D" id="1.25.10.10">
    <property type="entry name" value="Leucine-rich Repeat Variant"/>
    <property type="match status" value="1"/>
</dbReference>
<dbReference type="InterPro" id="IPR011989">
    <property type="entry name" value="ARM-like"/>
</dbReference>
<dbReference type="AlphaFoldDB" id="A0ABD3HRR6"/>
<feature type="domain" description="U-box" evidence="3">
    <location>
        <begin position="223"/>
        <end position="265"/>
    </location>
</feature>
<organism evidence="4 5">
    <name type="scientific">Riccia sorocarpa</name>
    <dbReference type="NCBI Taxonomy" id="122646"/>
    <lineage>
        <taxon>Eukaryota</taxon>
        <taxon>Viridiplantae</taxon>
        <taxon>Streptophyta</taxon>
        <taxon>Embryophyta</taxon>
        <taxon>Marchantiophyta</taxon>
        <taxon>Marchantiopsida</taxon>
        <taxon>Marchantiidae</taxon>
        <taxon>Marchantiales</taxon>
        <taxon>Ricciaceae</taxon>
        <taxon>Riccia</taxon>
    </lineage>
</organism>
<dbReference type="InterPro" id="IPR036537">
    <property type="entry name" value="Adaptor_Cbl_N_dom_sf"/>
</dbReference>
<dbReference type="InterPro" id="IPR003613">
    <property type="entry name" value="Ubox_domain"/>
</dbReference>
<name>A0ABD3HRR6_9MARC</name>
<dbReference type="InterPro" id="IPR016024">
    <property type="entry name" value="ARM-type_fold"/>
</dbReference>
<evidence type="ECO:0000313" key="5">
    <source>
        <dbReference type="Proteomes" id="UP001633002"/>
    </source>
</evidence>
<dbReference type="PANTHER" id="PTHR47249:SF1">
    <property type="entry name" value="VACUOLAR PROTEIN 8"/>
    <property type="match status" value="1"/>
</dbReference>
<reference evidence="4 5" key="1">
    <citation type="submission" date="2024-09" db="EMBL/GenBank/DDBJ databases">
        <title>Chromosome-scale assembly of Riccia sorocarpa.</title>
        <authorList>
            <person name="Paukszto L."/>
        </authorList>
    </citation>
    <scope>NUCLEOTIDE SEQUENCE [LARGE SCALE GENOMIC DNA]</scope>
    <source>
        <strain evidence="4">LP-2024</strain>
        <tissue evidence="4">Aerial parts of the thallus</tissue>
    </source>
</reference>
<dbReference type="SUPFAM" id="SSF48371">
    <property type="entry name" value="ARM repeat"/>
    <property type="match status" value="1"/>
</dbReference>
<evidence type="ECO:0000259" key="3">
    <source>
        <dbReference type="Pfam" id="PF04564"/>
    </source>
</evidence>
<dbReference type="EMBL" id="JBJQOH010000003">
    <property type="protein sequence ID" value="KAL3694218.1"/>
    <property type="molecule type" value="Genomic_DNA"/>
</dbReference>
<proteinExistence type="inferred from homology"/>
<dbReference type="InterPro" id="IPR059179">
    <property type="entry name" value="MLKL-like_MCAfunc"/>
</dbReference>
<dbReference type="SUPFAM" id="SSF57850">
    <property type="entry name" value="RING/U-box"/>
    <property type="match status" value="1"/>
</dbReference>
<gene>
    <name evidence="4" type="ORF">R1sor_007869</name>
</gene>
<keyword evidence="5" id="KW-1185">Reference proteome</keyword>
<dbReference type="PANTHER" id="PTHR47249">
    <property type="entry name" value="VACUOLAR PROTEIN 8"/>
    <property type="match status" value="1"/>
</dbReference>
<comment type="similarity">
    <text evidence="1">Belongs to the beta-catenin family.</text>
</comment>
<evidence type="ECO:0000256" key="2">
    <source>
        <dbReference type="ARBA" id="ARBA00022737"/>
    </source>
</evidence>
<sequence length="742" mass="82356">MAELMVLSAVAEVTKRLVISLLEVRAAKQDNKKITREINEFVSDLDKNVALLKCKLPPNVSGGALDSLLRKLEEAHTFVQSRQDQNFFKSMWTAKQTTEKLNSQRRNLDSAFQLALFFTTLDVALEANKKIDDFQLKIQKISEDHSDNSTYARGEMQNILALLMQGVHKTDPRLQSIITTVQSLPQNTETEKFFADVLANISSQVGISENEGSTITTEGDDDDEFCDPLTCNRMCDPVKGTDGLTYDRWTIIDNDLTESPFKRNKGKPFSIVCDDINVRARLFSRFPVTEALFHERRASYRREALKLAHEGQDADALLMLENVLEWDYEDAECQRLREVISRRIHQEKASSGSHLQGLGQFPKEEHHKSKSFEAVSSEKYQSSLKQRANEERVEGTGVVQKLKDIVGLLSRETSTTTLLKAAMSFANLAQAPENKLSMAIYPGALEKLVDENVTKIAACPNTIGRVVDLLSKDIPVAVQLEAARALESMVAVMPFGNLTEGREWLVELAEYPGALPILIDLLEQGTPEFLQIAAAFTIVKLSFWAFANLACADENKSMLASFPEALEKLVTLFGSGVNSRLQYCAAVAFHNLSVADENKVLMAGFPNAIERLVGLLAPDVEERVQRMCLRESKSHAMMAFANLAIPNEEQETPSRVSRSVGEAGGFAFPWGSRNCSRCNAARAFANLASAQKNKTLMASYPGAKDKLVALLCDPAASENAKSDSRYALSRLSGSKWGSWFTR</sequence>
<dbReference type="CDD" id="cd21037">
    <property type="entry name" value="MLKL_NTD"/>
    <property type="match status" value="1"/>
</dbReference>
<keyword evidence="2" id="KW-0677">Repeat</keyword>
<protein>
    <recommendedName>
        <fullName evidence="3">U-box domain-containing protein</fullName>
    </recommendedName>
</protein>
<comment type="caution">
    <text evidence="4">The sequence shown here is derived from an EMBL/GenBank/DDBJ whole genome shotgun (WGS) entry which is preliminary data.</text>
</comment>
<dbReference type="Pfam" id="PF04564">
    <property type="entry name" value="U-box"/>
    <property type="match status" value="1"/>
</dbReference>
<dbReference type="Proteomes" id="UP001633002">
    <property type="component" value="Unassembled WGS sequence"/>
</dbReference>
<evidence type="ECO:0000313" key="4">
    <source>
        <dbReference type="EMBL" id="KAL3694218.1"/>
    </source>
</evidence>